<accession>A0A4Y6I697</accession>
<proteinExistence type="predicted"/>
<dbReference type="RefSeq" id="WP_208664688.1">
    <property type="nucleotide sequence ID" value="NZ_CP041147.1"/>
</dbReference>
<dbReference type="Gene3D" id="1.20.1280.290">
    <property type="match status" value="2"/>
</dbReference>
<organism evidence="6 7">
    <name type="scientific">Mycoplasma nasistruthionis</name>
    <dbReference type="NCBI Taxonomy" id="353852"/>
    <lineage>
        <taxon>Bacteria</taxon>
        <taxon>Bacillati</taxon>
        <taxon>Mycoplasmatota</taxon>
        <taxon>Mollicutes</taxon>
        <taxon>Mycoplasmataceae</taxon>
        <taxon>Mycoplasma</taxon>
    </lineage>
</organism>
<feature type="transmembrane region" description="Helical" evidence="5">
    <location>
        <begin position="64"/>
        <end position="87"/>
    </location>
</feature>
<dbReference type="InterPro" id="IPR006603">
    <property type="entry name" value="PQ-loop_rpt"/>
</dbReference>
<evidence type="ECO:0000256" key="2">
    <source>
        <dbReference type="ARBA" id="ARBA00022692"/>
    </source>
</evidence>
<evidence type="ECO:0000256" key="5">
    <source>
        <dbReference type="SAM" id="Phobius"/>
    </source>
</evidence>
<gene>
    <name evidence="6" type="ORF">FIV53_02455</name>
</gene>
<evidence type="ECO:0008006" key="8">
    <source>
        <dbReference type="Google" id="ProtNLM"/>
    </source>
</evidence>
<feature type="transmembrane region" description="Helical" evidence="5">
    <location>
        <begin position="38"/>
        <end position="58"/>
    </location>
</feature>
<evidence type="ECO:0000313" key="7">
    <source>
        <dbReference type="Proteomes" id="UP000315201"/>
    </source>
</evidence>
<feature type="transmembrane region" description="Helical" evidence="5">
    <location>
        <begin position="6"/>
        <end position="26"/>
    </location>
</feature>
<feature type="transmembrane region" description="Helical" evidence="5">
    <location>
        <begin position="208"/>
        <end position="231"/>
    </location>
</feature>
<keyword evidence="7" id="KW-1185">Reference proteome</keyword>
<feature type="transmembrane region" description="Helical" evidence="5">
    <location>
        <begin position="143"/>
        <end position="160"/>
    </location>
</feature>
<sequence>MLDITYNIFLWLSAVFVISLSVPQLVKLLKDKKTGPVSFTSFWIFHIGILLWVVYGATAKQNDLFLNVIVADGIGLFVNGIMTGLLYYYKKEFTSEQKLYGYLGILATWVIGTIFIGLYFAEYNLGHGAAVNSTFKFKVPEEATLIFGFVFPAFTTLAFLPQLIQSFKTGQWQGVSYIMYLLYVINNIVWIIWWGLGFAIAANNNDSYLGLIGGITWQIISLILFSIQLTFTLIDKRRRQLAVQL</sequence>
<dbReference type="EMBL" id="CP041147">
    <property type="protein sequence ID" value="QDF65136.1"/>
    <property type="molecule type" value="Genomic_DNA"/>
</dbReference>
<dbReference type="AlphaFoldDB" id="A0A4Y6I697"/>
<protein>
    <recommendedName>
        <fullName evidence="8">PQ-loop repeat-containing protein</fullName>
    </recommendedName>
</protein>
<dbReference type="Pfam" id="PF04193">
    <property type="entry name" value="PQ-loop"/>
    <property type="match status" value="1"/>
</dbReference>
<keyword evidence="3 5" id="KW-1133">Transmembrane helix</keyword>
<feature type="transmembrane region" description="Helical" evidence="5">
    <location>
        <begin position="99"/>
        <end position="121"/>
    </location>
</feature>
<reference evidence="6 7" key="1">
    <citation type="submission" date="2019-06" db="EMBL/GenBank/DDBJ databases">
        <title>Mycoplasma nasistruthionis sp. nov. str Ms03.</title>
        <authorList>
            <person name="Botes A."/>
        </authorList>
    </citation>
    <scope>NUCLEOTIDE SEQUENCE [LARGE SCALE GENOMIC DNA]</scope>
    <source>
        <strain evidence="6 7">Ms03</strain>
    </source>
</reference>
<keyword evidence="2 5" id="KW-0812">Transmembrane</keyword>
<name>A0A4Y6I697_9MOLU</name>
<evidence type="ECO:0000256" key="1">
    <source>
        <dbReference type="ARBA" id="ARBA00004141"/>
    </source>
</evidence>
<feature type="transmembrane region" description="Helical" evidence="5">
    <location>
        <begin position="180"/>
        <end position="202"/>
    </location>
</feature>
<dbReference type="GO" id="GO:0016020">
    <property type="term" value="C:membrane"/>
    <property type="evidence" value="ECO:0007669"/>
    <property type="project" value="UniProtKB-SubCell"/>
</dbReference>
<evidence type="ECO:0000313" key="6">
    <source>
        <dbReference type="EMBL" id="QDF65136.1"/>
    </source>
</evidence>
<evidence type="ECO:0000256" key="3">
    <source>
        <dbReference type="ARBA" id="ARBA00022989"/>
    </source>
</evidence>
<dbReference type="Proteomes" id="UP000315201">
    <property type="component" value="Chromosome"/>
</dbReference>
<comment type="subcellular location">
    <subcellularLocation>
        <location evidence="1">Membrane</location>
        <topology evidence="1">Multi-pass membrane protein</topology>
    </subcellularLocation>
</comment>
<evidence type="ECO:0000256" key="4">
    <source>
        <dbReference type="ARBA" id="ARBA00023136"/>
    </source>
</evidence>
<keyword evidence="4 5" id="KW-0472">Membrane</keyword>